<dbReference type="Proteomes" id="UP001439008">
    <property type="component" value="Unassembled WGS sequence"/>
</dbReference>
<evidence type="ECO:0000313" key="3">
    <source>
        <dbReference type="EMBL" id="MES1918628.1"/>
    </source>
</evidence>
<sequence>MSSAKALLRKNKSPKPKTPPKQPLKRQPKQIRGKLRSYQMEGLNWLINLYENGLCGILGDEMGLGKTLQTIAFVAHLKTLKAVGPVLVVCPLNVLTNWCNEFARWAPTLEVVRFHGPERELNRVLRDRLDIGTFDVLVTTFEMVRAAENVVVNRFHYQCVVVDEAHRVKNDSAQISESLRGVTGFFKILLTGTPLQNNLRELWSLLNFLYPEQFESAHSFDRGFNLIGNKVNEDTMWQSQKVLKLFMLRRFKVDVANLPPKLETK</sequence>
<evidence type="ECO:0000259" key="2">
    <source>
        <dbReference type="PROSITE" id="PS51192"/>
    </source>
</evidence>
<name>A0ABV2AG48_9EUKA</name>
<accession>A0ABV2AG48</accession>
<feature type="non-terminal residue" evidence="3">
    <location>
        <position position="265"/>
    </location>
</feature>
<feature type="region of interest" description="Disordered" evidence="1">
    <location>
        <begin position="1"/>
        <end position="31"/>
    </location>
</feature>
<gene>
    <name evidence="3" type="ORF">MHBO_000570</name>
</gene>
<dbReference type="Gene3D" id="3.40.50.10810">
    <property type="entry name" value="Tandem AAA-ATPase domain"/>
    <property type="match status" value="1"/>
</dbReference>
<dbReference type="SUPFAM" id="SSF52540">
    <property type="entry name" value="P-loop containing nucleoside triphosphate hydrolases"/>
    <property type="match status" value="1"/>
</dbReference>
<protein>
    <recommendedName>
        <fullName evidence="2">Helicase ATP-binding domain-containing protein</fullName>
    </recommendedName>
</protein>
<dbReference type="PROSITE" id="PS51192">
    <property type="entry name" value="HELICASE_ATP_BIND_1"/>
    <property type="match status" value="1"/>
</dbReference>
<dbReference type="InterPro" id="IPR000330">
    <property type="entry name" value="SNF2_N"/>
</dbReference>
<reference evidence="3 4" key="1">
    <citation type="journal article" date="2024" name="BMC Biol.">
        <title>Comparative genomics of Ascetosporea gives new insight into the evolutionary basis for animal parasitism in Rhizaria.</title>
        <authorList>
            <person name="Hiltunen Thoren M."/>
            <person name="Onut-Brannstrom I."/>
            <person name="Alfjorden A."/>
            <person name="Peckova H."/>
            <person name="Swords F."/>
            <person name="Hooper C."/>
            <person name="Holzer A.S."/>
            <person name="Bass D."/>
            <person name="Burki F."/>
        </authorList>
    </citation>
    <scope>NUCLEOTIDE SEQUENCE [LARGE SCALE GENOMIC DNA]</scope>
    <source>
        <strain evidence="3">20-A016</strain>
    </source>
</reference>
<organism evidence="3 4">
    <name type="scientific">Bonamia ostreae</name>
    <dbReference type="NCBI Taxonomy" id="126728"/>
    <lineage>
        <taxon>Eukaryota</taxon>
        <taxon>Sar</taxon>
        <taxon>Rhizaria</taxon>
        <taxon>Endomyxa</taxon>
        <taxon>Ascetosporea</taxon>
        <taxon>Haplosporida</taxon>
        <taxon>Bonamia</taxon>
    </lineage>
</organism>
<proteinExistence type="predicted"/>
<keyword evidence="4" id="KW-1185">Reference proteome</keyword>
<evidence type="ECO:0000313" key="4">
    <source>
        <dbReference type="Proteomes" id="UP001439008"/>
    </source>
</evidence>
<comment type="caution">
    <text evidence="3">The sequence shown here is derived from an EMBL/GenBank/DDBJ whole genome shotgun (WGS) entry which is preliminary data.</text>
</comment>
<dbReference type="InterPro" id="IPR014001">
    <property type="entry name" value="Helicase_ATP-bd"/>
</dbReference>
<dbReference type="InterPro" id="IPR027417">
    <property type="entry name" value="P-loop_NTPase"/>
</dbReference>
<dbReference type="EMBL" id="JBDODL010000097">
    <property type="protein sequence ID" value="MES1918628.1"/>
    <property type="molecule type" value="Genomic_DNA"/>
</dbReference>
<feature type="domain" description="Helicase ATP-binding" evidence="2">
    <location>
        <begin position="47"/>
        <end position="212"/>
    </location>
</feature>
<dbReference type="SMART" id="SM00487">
    <property type="entry name" value="DEXDc"/>
    <property type="match status" value="1"/>
</dbReference>
<evidence type="ECO:0000256" key="1">
    <source>
        <dbReference type="SAM" id="MobiDB-lite"/>
    </source>
</evidence>
<dbReference type="PANTHER" id="PTHR10799">
    <property type="entry name" value="SNF2/RAD54 HELICASE FAMILY"/>
    <property type="match status" value="1"/>
</dbReference>
<dbReference type="Pfam" id="PF00176">
    <property type="entry name" value="SNF2-rel_dom"/>
    <property type="match status" value="1"/>
</dbReference>
<dbReference type="InterPro" id="IPR038718">
    <property type="entry name" value="SNF2-like_sf"/>
</dbReference>